<dbReference type="GO" id="GO:0007155">
    <property type="term" value="P:cell adhesion"/>
    <property type="evidence" value="ECO:0007669"/>
    <property type="project" value="InterPro"/>
</dbReference>
<evidence type="ECO:0000313" key="8">
    <source>
        <dbReference type="Proteomes" id="UP000180098"/>
    </source>
</evidence>
<dbReference type="RefSeq" id="WP_071312126.1">
    <property type="nucleotide sequence ID" value="NZ_MLQQ01000001.1"/>
</dbReference>
<sequence>MFKKNFMSVIFASILALGVLVVGCSSEEATTPENEEGLAITTSFSVLGDIITQITGDRGQVDYIVPVGEEPHEYEPTPGDFAKISDADVFYVNGLDLEEWLENVIGNVSDTEIVTLSDGVAGIPLVGDDEDDPHAWLSPKNVIIYVENLVADLIERDPAGEATYRANADAYIAELQELDEWITAQVELIPEENRIIIVSENAFKYFGQDYGFTTDGIWEINSLDEGTPQQYARLSDFVVENNVPALFVESTIDKRYMETISNETGVAIAGEVYTDAVGAQGTSAETYIGMMRENVNVFVEALK</sequence>
<feature type="chain" id="PRO_5010386644" evidence="6">
    <location>
        <begin position="30"/>
        <end position="303"/>
    </location>
</feature>
<dbReference type="InterPro" id="IPR006127">
    <property type="entry name" value="ZnuA-like"/>
</dbReference>
<dbReference type="GO" id="GO:0030001">
    <property type="term" value="P:metal ion transport"/>
    <property type="evidence" value="ECO:0007669"/>
    <property type="project" value="InterPro"/>
</dbReference>
<keyword evidence="2 5" id="KW-0813">Transport</keyword>
<evidence type="ECO:0000256" key="2">
    <source>
        <dbReference type="ARBA" id="ARBA00022448"/>
    </source>
</evidence>
<dbReference type="Gene3D" id="3.40.50.1980">
    <property type="entry name" value="Nitrogenase molybdenum iron protein domain"/>
    <property type="match status" value="2"/>
</dbReference>
<dbReference type="PRINTS" id="PR00690">
    <property type="entry name" value="ADHESNFAMILY"/>
</dbReference>
<keyword evidence="8" id="KW-1185">Reference proteome</keyword>
<dbReference type="PANTHER" id="PTHR42953:SF1">
    <property type="entry name" value="METAL-BINDING PROTEIN HI_0362-RELATED"/>
    <property type="match status" value="1"/>
</dbReference>
<comment type="caution">
    <text evidence="7">The sequence shown here is derived from an EMBL/GenBank/DDBJ whole genome shotgun (WGS) entry which is preliminary data.</text>
</comment>
<comment type="similarity">
    <text evidence="5">Belongs to the bacterial solute-binding protein 9 family.</text>
</comment>
<dbReference type="InterPro" id="IPR050492">
    <property type="entry name" value="Bact_metal-bind_prot9"/>
</dbReference>
<proteinExistence type="inferred from homology"/>
<dbReference type="Proteomes" id="UP000180098">
    <property type="component" value="Unassembled WGS sequence"/>
</dbReference>
<dbReference type="PROSITE" id="PS51257">
    <property type="entry name" value="PROKAR_LIPOPROTEIN"/>
    <property type="match status" value="1"/>
</dbReference>
<feature type="signal peptide" evidence="6">
    <location>
        <begin position="1"/>
        <end position="29"/>
    </location>
</feature>
<protein>
    <submittedName>
        <fullName evidence="7">Metal ABC transporter substrate-binding protein</fullName>
    </submittedName>
</protein>
<dbReference type="InterPro" id="IPR006129">
    <property type="entry name" value="AdhesinB"/>
</dbReference>
<dbReference type="GO" id="GO:0046872">
    <property type="term" value="F:metal ion binding"/>
    <property type="evidence" value="ECO:0007669"/>
    <property type="project" value="UniProtKB-KW"/>
</dbReference>
<evidence type="ECO:0000256" key="6">
    <source>
        <dbReference type="SAM" id="SignalP"/>
    </source>
</evidence>
<dbReference type="SUPFAM" id="SSF53807">
    <property type="entry name" value="Helical backbone' metal receptor"/>
    <property type="match status" value="1"/>
</dbReference>
<dbReference type="CDD" id="cd01137">
    <property type="entry name" value="PsaA"/>
    <property type="match status" value="1"/>
</dbReference>
<dbReference type="Pfam" id="PF01297">
    <property type="entry name" value="ZnuA"/>
    <property type="match status" value="1"/>
</dbReference>
<dbReference type="PRINTS" id="PR00691">
    <property type="entry name" value="ADHESINB"/>
</dbReference>
<comment type="subcellular location">
    <subcellularLocation>
        <location evidence="1">Cell envelope</location>
    </subcellularLocation>
</comment>
<name>A0A1S2LUJ7_9BACI</name>
<evidence type="ECO:0000313" key="7">
    <source>
        <dbReference type="EMBL" id="OIJ16201.1"/>
    </source>
</evidence>
<dbReference type="AlphaFoldDB" id="A0A1S2LUJ7"/>
<keyword evidence="4 6" id="KW-0732">Signal</keyword>
<dbReference type="OrthoDB" id="9793396at2"/>
<evidence type="ECO:0000256" key="4">
    <source>
        <dbReference type="ARBA" id="ARBA00022729"/>
    </source>
</evidence>
<dbReference type="EMBL" id="MLQQ01000001">
    <property type="protein sequence ID" value="OIJ16201.1"/>
    <property type="molecule type" value="Genomic_DNA"/>
</dbReference>
<evidence type="ECO:0000256" key="1">
    <source>
        <dbReference type="ARBA" id="ARBA00004196"/>
    </source>
</evidence>
<dbReference type="InterPro" id="IPR006128">
    <property type="entry name" value="Lipoprotein_PsaA-like"/>
</dbReference>
<organism evidence="7 8">
    <name type="scientific">Anaerobacillus arseniciselenatis</name>
    <dbReference type="NCBI Taxonomy" id="85682"/>
    <lineage>
        <taxon>Bacteria</taxon>
        <taxon>Bacillati</taxon>
        <taxon>Bacillota</taxon>
        <taxon>Bacilli</taxon>
        <taxon>Bacillales</taxon>
        <taxon>Bacillaceae</taxon>
        <taxon>Anaerobacillus</taxon>
    </lineage>
</organism>
<reference evidence="7 8" key="1">
    <citation type="submission" date="2016-10" db="EMBL/GenBank/DDBJ databases">
        <title>Draft genome sequences of four alkaliphilic bacteria belonging to the Anaerobacillus genus.</title>
        <authorList>
            <person name="Bassil N.M."/>
            <person name="Lloyd J.R."/>
        </authorList>
    </citation>
    <scope>NUCLEOTIDE SEQUENCE [LARGE SCALE GENOMIC DNA]</scope>
    <source>
        <strain evidence="7 8">DSM 15340</strain>
    </source>
</reference>
<dbReference type="GO" id="GO:0030313">
    <property type="term" value="C:cell envelope"/>
    <property type="evidence" value="ECO:0007669"/>
    <property type="project" value="UniProtKB-SubCell"/>
</dbReference>
<dbReference type="PANTHER" id="PTHR42953">
    <property type="entry name" value="HIGH-AFFINITY ZINC UPTAKE SYSTEM PROTEIN ZNUA-RELATED"/>
    <property type="match status" value="1"/>
</dbReference>
<keyword evidence="3" id="KW-0479">Metal-binding</keyword>
<gene>
    <name evidence="7" type="ORF">BKP35_04275</name>
</gene>
<evidence type="ECO:0000256" key="3">
    <source>
        <dbReference type="ARBA" id="ARBA00022723"/>
    </source>
</evidence>
<accession>A0A1S2LUJ7</accession>
<evidence type="ECO:0000256" key="5">
    <source>
        <dbReference type="RuleBase" id="RU003512"/>
    </source>
</evidence>